<gene>
    <name evidence="15" type="ORF">ENU74_00365</name>
</gene>
<evidence type="ECO:0000256" key="6">
    <source>
        <dbReference type="ARBA" id="ARBA00022491"/>
    </source>
</evidence>
<feature type="binding site" evidence="14">
    <location>
        <position position="124"/>
    </location>
    <ligand>
        <name>Fe cation</name>
        <dbReference type="ChEBI" id="CHEBI:24875"/>
    </ligand>
</feature>
<feature type="binding site" evidence="13">
    <location>
        <position position="95"/>
    </location>
    <ligand>
        <name>Zn(2+)</name>
        <dbReference type="ChEBI" id="CHEBI:29105"/>
    </ligand>
</feature>
<keyword evidence="10" id="KW-0805">Transcription regulation</keyword>
<dbReference type="FunFam" id="3.30.1490.190:FF:000001">
    <property type="entry name" value="Ferric uptake regulation protein"/>
    <property type="match status" value="1"/>
</dbReference>
<proteinExistence type="inferred from homology"/>
<comment type="caution">
    <text evidence="15">The sequence shown here is derived from an EMBL/GenBank/DDBJ whole genome shotgun (WGS) entry which is preliminary data.</text>
</comment>
<protein>
    <recommendedName>
        <fullName evidence="4">Ferric uptake regulation protein</fullName>
    </recommendedName>
</protein>
<evidence type="ECO:0000256" key="3">
    <source>
        <dbReference type="ARBA" id="ARBA00011738"/>
    </source>
</evidence>
<keyword evidence="8 13" id="KW-0862">Zinc</keyword>
<dbReference type="AlphaFoldDB" id="A0A7V4E277"/>
<dbReference type="GO" id="GO:0008270">
    <property type="term" value="F:zinc ion binding"/>
    <property type="evidence" value="ECO:0007669"/>
    <property type="project" value="TreeGrafter"/>
</dbReference>
<dbReference type="CDD" id="cd07153">
    <property type="entry name" value="Fur_like"/>
    <property type="match status" value="1"/>
</dbReference>
<evidence type="ECO:0000256" key="1">
    <source>
        <dbReference type="ARBA" id="ARBA00004496"/>
    </source>
</evidence>
<comment type="subunit">
    <text evidence="3">Homodimer.</text>
</comment>
<keyword evidence="6" id="KW-0678">Repressor</keyword>
<dbReference type="GO" id="GO:0045892">
    <property type="term" value="P:negative regulation of DNA-templated transcription"/>
    <property type="evidence" value="ECO:0007669"/>
    <property type="project" value="TreeGrafter"/>
</dbReference>
<dbReference type="GO" id="GO:0005829">
    <property type="term" value="C:cytosol"/>
    <property type="evidence" value="ECO:0007669"/>
    <property type="project" value="TreeGrafter"/>
</dbReference>
<evidence type="ECO:0000256" key="14">
    <source>
        <dbReference type="PIRSR" id="PIRSR602481-2"/>
    </source>
</evidence>
<dbReference type="Pfam" id="PF01475">
    <property type="entry name" value="FUR"/>
    <property type="match status" value="1"/>
</dbReference>
<sequence length="146" mass="17711">MWEEKLTQYFKERGLKKSAKRDKIIKFFFEKDRHFAVEELYKKLGKEISRSTIYRTLKLLTECGLAIEQKFETKNARYEPFHPLEHHDHLICLGCGKIIEFNENKIENLQNKVAKKFNFQIFSHKLEIYGYCEKCQKYQPKRIKNK</sequence>
<keyword evidence="5" id="KW-0963">Cytoplasm</keyword>
<comment type="similarity">
    <text evidence="2">Belongs to the Fur family.</text>
</comment>
<evidence type="ECO:0000256" key="2">
    <source>
        <dbReference type="ARBA" id="ARBA00007957"/>
    </source>
</evidence>
<dbReference type="SUPFAM" id="SSF46785">
    <property type="entry name" value="Winged helix' DNA-binding domain"/>
    <property type="match status" value="1"/>
</dbReference>
<evidence type="ECO:0000313" key="15">
    <source>
        <dbReference type="EMBL" id="HGK63046.1"/>
    </source>
</evidence>
<dbReference type="GO" id="GO:0000976">
    <property type="term" value="F:transcription cis-regulatory region binding"/>
    <property type="evidence" value="ECO:0007669"/>
    <property type="project" value="TreeGrafter"/>
</dbReference>
<keyword evidence="9 14" id="KW-0408">Iron</keyword>
<evidence type="ECO:0000256" key="8">
    <source>
        <dbReference type="ARBA" id="ARBA00022833"/>
    </source>
</evidence>
<dbReference type="Gene3D" id="1.10.10.10">
    <property type="entry name" value="Winged helix-like DNA-binding domain superfamily/Winged helix DNA-binding domain"/>
    <property type="match status" value="1"/>
</dbReference>
<organism evidence="15">
    <name type="scientific">candidate division WOR-3 bacterium</name>
    <dbReference type="NCBI Taxonomy" id="2052148"/>
    <lineage>
        <taxon>Bacteria</taxon>
        <taxon>Bacteria division WOR-3</taxon>
    </lineage>
</organism>
<evidence type="ECO:0000256" key="9">
    <source>
        <dbReference type="ARBA" id="ARBA00023004"/>
    </source>
</evidence>
<dbReference type="InterPro" id="IPR043135">
    <property type="entry name" value="Fur_C"/>
</dbReference>
<feature type="binding site" evidence="13">
    <location>
        <position position="92"/>
    </location>
    <ligand>
        <name>Zn(2+)</name>
        <dbReference type="ChEBI" id="CHEBI:29105"/>
    </ligand>
</feature>
<evidence type="ECO:0000256" key="4">
    <source>
        <dbReference type="ARBA" id="ARBA00020910"/>
    </source>
</evidence>
<feature type="binding site" evidence="13">
    <location>
        <position position="135"/>
    </location>
    <ligand>
        <name>Zn(2+)</name>
        <dbReference type="ChEBI" id="CHEBI:29105"/>
    </ligand>
</feature>
<dbReference type="PANTHER" id="PTHR33202">
    <property type="entry name" value="ZINC UPTAKE REGULATION PROTEIN"/>
    <property type="match status" value="1"/>
</dbReference>
<feature type="binding site" evidence="14">
    <location>
        <position position="107"/>
    </location>
    <ligand>
        <name>Fe cation</name>
        <dbReference type="ChEBI" id="CHEBI:24875"/>
    </ligand>
</feature>
<dbReference type="EMBL" id="DTDR01000010">
    <property type="protein sequence ID" value="HGK63046.1"/>
    <property type="molecule type" value="Genomic_DNA"/>
</dbReference>
<feature type="binding site" evidence="14">
    <location>
        <position position="88"/>
    </location>
    <ligand>
        <name>Fe cation</name>
        <dbReference type="ChEBI" id="CHEBI:24875"/>
    </ligand>
</feature>
<reference evidence="15" key="1">
    <citation type="journal article" date="2020" name="mSystems">
        <title>Genome- and Community-Level Interaction Insights into Carbon Utilization and Element Cycling Functions of Hydrothermarchaeota in Hydrothermal Sediment.</title>
        <authorList>
            <person name="Zhou Z."/>
            <person name="Liu Y."/>
            <person name="Xu W."/>
            <person name="Pan J."/>
            <person name="Luo Z.H."/>
            <person name="Li M."/>
        </authorList>
    </citation>
    <scope>NUCLEOTIDE SEQUENCE [LARGE SCALE GENOMIC DNA]</scope>
    <source>
        <strain evidence="15">SpSt-697</strain>
    </source>
</reference>
<keyword evidence="7 13" id="KW-0479">Metal-binding</keyword>
<comment type="cofactor">
    <cofactor evidence="14">
        <name>Mn(2+)</name>
        <dbReference type="ChEBI" id="CHEBI:29035"/>
    </cofactor>
    <cofactor evidence="14">
        <name>Fe(2+)</name>
        <dbReference type="ChEBI" id="CHEBI:29033"/>
    </cofactor>
    <text evidence="14">Binds 1 Mn(2+) or Fe(2+) ion per subunit.</text>
</comment>
<comment type="subcellular location">
    <subcellularLocation>
        <location evidence="1">Cytoplasm</location>
    </subcellularLocation>
</comment>
<name>A0A7V4E277_UNCW3</name>
<dbReference type="GO" id="GO:0003700">
    <property type="term" value="F:DNA-binding transcription factor activity"/>
    <property type="evidence" value="ECO:0007669"/>
    <property type="project" value="InterPro"/>
</dbReference>
<keyword evidence="12" id="KW-0804">Transcription</keyword>
<feature type="binding site" evidence="14">
    <location>
        <position position="86"/>
    </location>
    <ligand>
        <name>Fe cation</name>
        <dbReference type="ChEBI" id="CHEBI:24875"/>
    </ligand>
</feature>
<evidence type="ECO:0000256" key="13">
    <source>
        <dbReference type="PIRSR" id="PIRSR602481-1"/>
    </source>
</evidence>
<dbReference type="Gene3D" id="3.30.1490.190">
    <property type="match status" value="1"/>
</dbReference>
<evidence type="ECO:0000256" key="11">
    <source>
        <dbReference type="ARBA" id="ARBA00023125"/>
    </source>
</evidence>
<keyword evidence="11" id="KW-0238">DNA-binding</keyword>
<comment type="cofactor">
    <cofactor evidence="13">
        <name>Zn(2+)</name>
        <dbReference type="ChEBI" id="CHEBI:29105"/>
    </cofactor>
    <text evidence="13">Binds 1 zinc ion per subunit.</text>
</comment>
<dbReference type="InterPro" id="IPR002481">
    <property type="entry name" value="FUR"/>
</dbReference>
<evidence type="ECO:0000256" key="12">
    <source>
        <dbReference type="ARBA" id="ARBA00023163"/>
    </source>
</evidence>
<dbReference type="InterPro" id="IPR036388">
    <property type="entry name" value="WH-like_DNA-bd_sf"/>
</dbReference>
<accession>A0A7V4E277</accession>
<evidence type="ECO:0000256" key="5">
    <source>
        <dbReference type="ARBA" id="ARBA00022490"/>
    </source>
</evidence>
<evidence type="ECO:0000256" key="10">
    <source>
        <dbReference type="ARBA" id="ARBA00023015"/>
    </source>
</evidence>
<dbReference type="PANTHER" id="PTHR33202:SF2">
    <property type="entry name" value="FERRIC UPTAKE REGULATION PROTEIN"/>
    <property type="match status" value="1"/>
</dbReference>
<feature type="binding site" evidence="13">
    <location>
        <position position="132"/>
    </location>
    <ligand>
        <name>Zn(2+)</name>
        <dbReference type="ChEBI" id="CHEBI:29105"/>
    </ligand>
</feature>
<dbReference type="GO" id="GO:1900376">
    <property type="term" value="P:regulation of secondary metabolite biosynthetic process"/>
    <property type="evidence" value="ECO:0007669"/>
    <property type="project" value="TreeGrafter"/>
</dbReference>
<evidence type="ECO:0000256" key="7">
    <source>
        <dbReference type="ARBA" id="ARBA00022723"/>
    </source>
</evidence>
<dbReference type="InterPro" id="IPR036390">
    <property type="entry name" value="WH_DNA-bd_sf"/>
</dbReference>